<evidence type="ECO:0000313" key="4">
    <source>
        <dbReference type="Proteomes" id="UP000235672"/>
    </source>
</evidence>
<gene>
    <name evidence="3" type="ORF">NA56DRAFT_463903</name>
</gene>
<reference evidence="3 4" key="1">
    <citation type="submission" date="2016-05" db="EMBL/GenBank/DDBJ databases">
        <title>A degradative enzymes factory behind the ericoid mycorrhizal symbiosis.</title>
        <authorList>
            <consortium name="DOE Joint Genome Institute"/>
            <person name="Martino E."/>
            <person name="Morin E."/>
            <person name="Grelet G."/>
            <person name="Kuo A."/>
            <person name="Kohler A."/>
            <person name="Daghino S."/>
            <person name="Barry K."/>
            <person name="Choi C."/>
            <person name="Cichocki N."/>
            <person name="Clum A."/>
            <person name="Copeland A."/>
            <person name="Hainaut M."/>
            <person name="Haridas S."/>
            <person name="Labutti K."/>
            <person name="Lindquist E."/>
            <person name="Lipzen A."/>
            <person name="Khouja H.-R."/>
            <person name="Murat C."/>
            <person name="Ohm R."/>
            <person name="Olson A."/>
            <person name="Spatafora J."/>
            <person name="Veneault-Fourrey C."/>
            <person name="Henrissat B."/>
            <person name="Grigoriev I."/>
            <person name="Martin F."/>
            <person name="Perotto S."/>
        </authorList>
    </citation>
    <scope>NUCLEOTIDE SEQUENCE [LARGE SCALE GENOMIC DNA]</scope>
    <source>
        <strain evidence="3 4">UAMH 7357</strain>
    </source>
</reference>
<dbReference type="GO" id="GO:0016813">
    <property type="term" value="F:hydrolase activity, acting on carbon-nitrogen (but not peptide) bonds, in linear amidines"/>
    <property type="evidence" value="ECO:0007669"/>
    <property type="project" value="InterPro"/>
</dbReference>
<evidence type="ECO:0000256" key="2">
    <source>
        <dbReference type="ARBA" id="ARBA00022801"/>
    </source>
</evidence>
<evidence type="ECO:0000313" key="3">
    <source>
        <dbReference type="EMBL" id="PMD24961.1"/>
    </source>
</evidence>
<dbReference type="Gene3D" id="3.30.70.360">
    <property type="match status" value="1"/>
</dbReference>
<dbReference type="Proteomes" id="UP000235672">
    <property type="component" value="Unassembled WGS sequence"/>
</dbReference>
<dbReference type="InterPro" id="IPR010158">
    <property type="entry name" value="Amidase_Cbmase"/>
</dbReference>
<dbReference type="NCBIfam" id="TIGR01879">
    <property type="entry name" value="hydantase"/>
    <property type="match status" value="1"/>
</dbReference>
<accession>A0A2J6QFB1</accession>
<comment type="similarity">
    <text evidence="1">Belongs to the peptidase M20A family.</text>
</comment>
<dbReference type="AlphaFoldDB" id="A0A2J6QFB1"/>
<evidence type="ECO:0000256" key="1">
    <source>
        <dbReference type="ARBA" id="ARBA00006247"/>
    </source>
</evidence>
<keyword evidence="2" id="KW-0378">Hydrolase</keyword>
<organism evidence="3 4">
    <name type="scientific">Hyaloscypha hepaticicola</name>
    <dbReference type="NCBI Taxonomy" id="2082293"/>
    <lineage>
        <taxon>Eukaryota</taxon>
        <taxon>Fungi</taxon>
        <taxon>Dikarya</taxon>
        <taxon>Ascomycota</taxon>
        <taxon>Pezizomycotina</taxon>
        <taxon>Leotiomycetes</taxon>
        <taxon>Helotiales</taxon>
        <taxon>Hyaloscyphaceae</taxon>
        <taxon>Hyaloscypha</taxon>
    </lineage>
</organism>
<keyword evidence="4" id="KW-1185">Reference proteome</keyword>
<dbReference type="EMBL" id="KZ613471">
    <property type="protein sequence ID" value="PMD24961.1"/>
    <property type="molecule type" value="Genomic_DNA"/>
</dbReference>
<dbReference type="OrthoDB" id="4676at2759"/>
<dbReference type="InterPro" id="IPR002933">
    <property type="entry name" value="Peptidase_M20"/>
</dbReference>
<dbReference type="SUPFAM" id="SSF53187">
    <property type="entry name" value="Zn-dependent exopeptidases"/>
    <property type="match status" value="1"/>
</dbReference>
<dbReference type="Pfam" id="PF01546">
    <property type="entry name" value="Peptidase_M20"/>
    <property type="match status" value="1"/>
</dbReference>
<dbReference type="SUPFAM" id="SSF55031">
    <property type="entry name" value="Bacterial exopeptidase dimerisation domain"/>
    <property type="match status" value="1"/>
</dbReference>
<dbReference type="Gene3D" id="3.40.630.10">
    <property type="entry name" value="Zn peptidases"/>
    <property type="match status" value="1"/>
</dbReference>
<name>A0A2J6QFB1_9HELO</name>
<dbReference type="PANTHER" id="PTHR32494:SF20">
    <property type="entry name" value="PEPTIDASE M20 DIMERISATION DOMAIN-CONTAINING PROTEIN"/>
    <property type="match status" value="1"/>
</dbReference>
<protein>
    <submittedName>
        <fullName evidence="3">Amidase</fullName>
    </submittedName>
</protein>
<dbReference type="PANTHER" id="PTHR32494">
    <property type="entry name" value="ALLANTOATE DEIMINASE-RELATED"/>
    <property type="match status" value="1"/>
</dbReference>
<proteinExistence type="inferred from homology"/>
<dbReference type="InterPro" id="IPR036264">
    <property type="entry name" value="Bact_exopeptidase_dim_dom"/>
</dbReference>
<dbReference type="STRING" id="1745343.A0A2J6QFB1"/>
<sequence>MALYRKLRINGDRLNHTIQSTCTSWGLLANSTGMRRLALSQEDKEVRDWLVEQCKAVGCDVKVDQMGNIFATRPGQSKDKRPIAMGSHLDTQPAGGRYDGILGVTAALEVLRTLHENDIQTHCPISLIDWTNEEGARFPGAMMCSGVWSTKSATGLEACYAIKDADGISMKKALEHIGYLGDTPCDCRENGLECYFELHIEQGPKLEAAGKRVGVVTGVQAMKWYAIRVSGVEGHSGTTPMNTRSDALVTASLMIAAVRDIAMSTRLGFATVGVITNDTQSQATIPSGVEFIIDVRCSTDKIVEDLYLAIFISLDKIVQQENNSTRYRVVRTWGLPESTFHDDCIGVVRSAAVDEVGLTEIMDMTSNAGHDASVRAISLHHISRAPIFTSREHVSCSRYSLHFLKGTVHVANPLKWASKVVKTSMIFVPSEGGISHNPSEYTSPEDCALGAQVLLQAVIRYDEVVKSGEIS</sequence>
<dbReference type="CDD" id="cd03884">
    <property type="entry name" value="M20_bAS"/>
    <property type="match status" value="1"/>
</dbReference>